<name>N1PJ50_DOTSN</name>
<protein>
    <submittedName>
        <fullName evidence="1">Uncharacterized protein</fullName>
    </submittedName>
</protein>
<sequence>MLLRLKKDIAKPSSLVLQSFPSHTLGSLKLKYSQLSDSDTCREPWTPDEASSPVQLRAAGNTALEILRVFANRSCYAPRNEMFSPGGIRAQSHDCSAEASTSYQYPTFIPANAGALAVTQALGGSHTLHHVAPAHVVGITSQRLSARRTTQTTTDSSGNPKVLSVDSKGHVRFVRWWLPPLLLDVPEDFIAVAQCYSLAEPLPEVFMSTSISTQCLSRKIRDDA</sequence>
<dbReference type="HOGENOM" id="CLU_1234996_0_0_1"/>
<evidence type="ECO:0000313" key="1">
    <source>
        <dbReference type="EMBL" id="EME42608.1"/>
    </source>
</evidence>
<keyword evidence="2" id="KW-1185">Reference proteome</keyword>
<proteinExistence type="predicted"/>
<dbReference type="EMBL" id="KB446541">
    <property type="protein sequence ID" value="EME42608.1"/>
    <property type="molecule type" value="Genomic_DNA"/>
</dbReference>
<evidence type="ECO:0000313" key="2">
    <source>
        <dbReference type="Proteomes" id="UP000016933"/>
    </source>
</evidence>
<accession>N1PJ50</accession>
<reference evidence="1" key="2">
    <citation type="submission" date="2012-09" db="EMBL/GenBank/DDBJ databases">
        <title>The Genomes of the Fungal Plant Pathogens Cladosporium fulvum and Dothistroma septosporum Reveal Adaptation to Different Hosts and Lifestyles but also Signatures of Common Ancestry.</title>
        <authorList>
            <consortium name="DOE Joint Genome Institute"/>
            <person name="de Wit P.J.G.M."/>
            <person name="van der Burgt A."/>
            <person name="Okmen B."/>
            <person name="Stergiopoulos I."/>
            <person name="Abd-Elsalam K."/>
            <person name="Aerts A.L."/>
            <person name="Bahkali A.H.A."/>
            <person name="Beenen H.G."/>
            <person name="Chettri P."/>
            <person name="Cox M.P."/>
            <person name="Datema E."/>
            <person name="de Vries R.P."/>
            <person name="Dhillon B."/>
            <person name="Ganley A.R."/>
            <person name="Griffiths S."/>
            <person name="Guo Y."/>
            <person name="Hamelin R.C."/>
            <person name="Henrissat B."/>
            <person name="Kabir M.S."/>
            <person name="Jashni M.K."/>
            <person name="Kema G."/>
            <person name="Klaubauf S."/>
            <person name="Lapidus A."/>
            <person name="Levasseur A."/>
            <person name="Lindquist E."/>
            <person name="Mehrabi R."/>
            <person name="Ohm R.A."/>
            <person name="Owen T.J."/>
            <person name="Salamov A."/>
            <person name="Schwelm A."/>
            <person name="Schijlen E."/>
            <person name="Sun H."/>
            <person name="den Burg H.A."/>
            <person name="van Ham R.C.H.J."/>
            <person name="Zhang S."/>
            <person name="Goodwin S.B."/>
            <person name="Grigoriev I.V."/>
            <person name="Collemare J."/>
            <person name="Bradshaw R.E."/>
        </authorList>
    </citation>
    <scope>NUCLEOTIDE SEQUENCE</scope>
    <source>
        <strain evidence="1">NZE10</strain>
    </source>
</reference>
<dbReference type="Proteomes" id="UP000016933">
    <property type="component" value="Unassembled WGS sequence"/>
</dbReference>
<dbReference type="AlphaFoldDB" id="N1PJ50"/>
<reference evidence="1" key="1">
    <citation type="journal article" date="2012" name="PLoS Pathog.">
        <title>Diverse lifestyles and strategies of plant pathogenesis encoded in the genomes of eighteen Dothideomycetes fungi.</title>
        <authorList>
            <person name="Ohm R.A."/>
            <person name="Feau N."/>
            <person name="Henrissat B."/>
            <person name="Schoch C.L."/>
            <person name="Horwitz B.A."/>
            <person name="Barry K.W."/>
            <person name="Condon B.J."/>
            <person name="Copeland A.C."/>
            <person name="Dhillon B."/>
            <person name="Glaser F."/>
            <person name="Hesse C.N."/>
            <person name="Kosti I."/>
            <person name="LaButti K."/>
            <person name="Lindquist E.A."/>
            <person name="Lucas S."/>
            <person name="Salamov A.A."/>
            <person name="Bradshaw R.E."/>
            <person name="Ciuffetti L."/>
            <person name="Hamelin R.C."/>
            <person name="Kema G.H.J."/>
            <person name="Lawrence C."/>
            <person name="Scott J.A."/>
            <person name="Spatafora J.W."/>
            <person name="Turgeon B.G."/>
            <person name="de Wit P.J.G.M."/>
            <person name="Zhong S."/>
            <person name="Goodwin S.B."/>
            <person name="Grigoriev I.V."/>
        </authorList>
    </citation>
    <scope>NUCLEOTIDE SEQUENCE [LARGE SCALE GENOMIC DNA]</scope>
    <source>
        <strain evidence="1">NZE10</strain>
    </source>
</reference>
<gene>
    <name evidence="1" type="ORF">DOTSEDRAFT_73447</name>
</gene>
<organism evidence="1 2">
    <name type="scientific">Dothistroma septosporum (strain NZE10 / CBS 128990)</name>
    <name type="common">Red band needle blight fungus</name>
    <name type="synonym">Mycosphaerella pini</name>
    <dbReference type="NCBI Taxonomy" id="675120"/>
    <lineage>
        <taxon>Eukaryota</taxon>
        <taxon>Fungi</taxon>
        <taxon>Dikarya</taxon>
        <taxon>Ascomycota</taxon>
        <taxon>Pezizomycotina</taxon>
        <taxon>Dothideomycetes</taxon>
        <taxon>Dothideomycetidae</taxon>
        <taxon>Mycosphaerellales</taxon>
        <taxon>Mycosphaerellaceae</taxon>
        <taxon>Dothistroma</taxon>
    </lineage>
</organism>